<dbReference type="EMBL" id="CP025257">
    <property type="protein sequence ID" value="AUF83669.1"/>
    <property type="molecule type" value="Genomic_DNA"/>
</dbReference>
<evidence type="ECO:0000313" key="3">
    <source>
        <dbReference type="Proteomes" id="UP000233419"/>
    </source>
</evidence>
<name>A0A2K9C2G1_9MOLU</name>
<sequence length="290" mass="33616">MRKAKNPKEVLEHLKSDLDKRLLTGEELEKLKHREKDHYHGIHHFDEYGNHDDYMEDEFKPSHHFKFSKKNLTFKISLTAVFLALSVVVSLLDILLETLALPVGDQVFIQTRFLDIVLVVTSIATLGPLFSSLLGAIQPIMHNLIHGMEHGWIQPMLDMFQNILIVWVVWLIFYIIFQNSPIHRDENKKVYETKRWVPMPIIVLVVAIIATISFILALYIQSKVSPNSPLLPGHDHDHDHDHHGMLETIAGVNLKVVFAIFGWNILRYGIAFVLFVLIEGRMRIINHRYK</sequence>
<reference evidence="2 3" key="1">
    <citation type="submission" date="2017-12" db="EMBL/GenBank/DDBJ databases">
        <title>Mesoplasma syrphidae YJS, Complete Genome.</title>
        <authorList>
            <person name="Knight T.F."/>
            <person name="Citino T."/>
            <person name="Rubinstein R."/>
            <person name="Neuschaefer Z."/>
        </authorList>
    </citation>
    <scope>NUCLEOTIDE SEQUENCE [LARGE SCALE GENOMIC DNA]</scope>
    <source>
        <strain evidence="2 3">YJS</strain>
    </source>
</reference>
<dbReference type="RefSeq" id="WP_027047982.1">
    <property type="nucleotide sequence ID" value="NZ_CP025257.1"/>
</dbReference>
<feature type="transmembrane region" description="Helical" evidence="1">
    <location>
        <begin position="76"/>
        <end position="96"/>
    </location>
</feature>
<accession>A0A2K9C2G1</accession>
<gene>
    <name evidence="2" type="ORF">CXP39_02570</name>
</gene>
<organism evidence="2 3">
    <name type="scientific">Mesoplasma syrphidae</name>
    <dbReference type="NCBI Taxonomy" id="225999"/>
    <lineage>
        <taxon>Bacteria</taxon>
        <taxon>Bacillati</taxon>
        <taxon>Mycoplasmatota</taxon>
        <taxon>Mollicutes</taxon>
        <taxon>Entomoplasmatales</taxon>
        <taxon>Entomoplasmataceae</taxon>
        <taxon>Mesoplasma</taxon>
    </lineage>
</organism>
<proteinExistence type="predicted"/>
<evidence type="ECO:0000313" key="2">
    <source>
        <dbReference type="EMBL" id="AUF83669.1"/>
    </source>
</evidence>
<dbReference type="AlphaFoldDB" id="A0A2K9C2G1"/>
<feature type="transmembrane region" description="Helical" evidence="1">
    <location>
        <begin position="197"/>
        <end position="220"/>
    </location>
</feature>
<evidence type="ECO:0000256" key="1">
    <source>
        <dbReference type="SAM" id="Phobius"/>
    </source>
</evidence>
<dbReference type="OrthoDB" id="396721at2"/>
<dbReference type="Proteomes" id="UP000233419">
    <property type="component" value="Chromosome"/>
</dbReference>
<dbReference type="Gene3D" id="1.10.1760.20">
    <property type="match status" value="1"/>
</dbReference>
<keyword evidence="1" id="KW-1133">Transmembrane helix</keyword>
<keyword evidence="1" id="KW-0472">Membrane</keyword>
<feature type="transmembrane region" description="Helical" evidence="1">
    <location>
        <begin position="159"/>
        <end position="177"/>
    </location>
</feature>
<feature type="transmembrane region" description="Helical" evidence="1">
    <location>
        <begin position="256"/>
        <end position="278"/>
    </location>
</feature>
<protein>
    <submittedName>
        <fullName evidence="2">ECF transporter S component</fullName>
    </submittedName>
</protein>
<dbReference type="KEGG" id="msyr:CXP39_02570"/>
<keyword evidence="3" id="KW-1185">Reference proteome</keyword>
<keyword evidence="1" id="KW-0812">Transmembrane</keyword>
<feature type="transmembrane region" description="Helical" evidence="1">
    <location>
        <begin position="116"/>
        <end position="139"/>
    </location>
</feature>